<sequence>MALPFLARLGGLRLAASALAVVLLAGCVSTQVRTARDTAGQPLRIDGSVVLVEADIELSEMLVGGAAEPRKEWTEAARRLYPQAARETLQAQGIAMRPDFYLPADAGPENRLRQLHLLNQAVSLSILEWSRAGTNTSGGLRNKHGKFDWTLGPGVAELRQATGADYALFTYIRDSYTSGGRAAMRIVGFVLLGGDIGGGTQVGLASLVDLRTGQVVWHNLLLDQTGDLRDAAGARETAGDLLKGMQGAPR</sequence>
<dbReference type="RefSeq" id="WP_249472715.1">
    <property type="nucleotide sequence ID" value="NZ_JAMBEP010000001.1"/>
</dbReference>
<evidence type="ECO:0008006" key="3">
    <source>
        <dbReference type="Google" id="ProtNLM"/>
    </source>
</evidence>
<evidence type="ECO:0000313" key="2">
    <source>
        <dbReference type="Proteomes" id="UP001431217"/>
    </source>
</evidence>
<gene>
    <name evidence="1" type="ORF">M2650_06785</name>
</gene>
<protein>
    <recommendedName>
        <fullName evidence="3">Lipoprotein</fullName>
    </recommendedName>
</protein>
<dbReference type="EMBL" id="JAMBEP010000001">
    <property type="protein sequence ID" value="MCL1634339.1"/>
    <property type="molecule type" value="Genomic_DNA"/>
</dbReference>
<keyword evidence="2" id="KW-1185">Reference proteome</keyword>
<accession>A0ABT0MJB6</accession>
<evidence type="ECO:0000313" key="1">
    <source>
        <dbReference type="EMBL" id="MCL1634339.1"/>
    </source>
</evidence>
<name>A0ABT0MJB6_9GAMM</name>
<organism evidence="1 2">
    <name type="scientific">Luteimonas galliterrae</name>
    <dbReference type="NCBI Taxonomy" id="2940486"/>
    <lineage>
        <taxon>Bacteria</taxon>
        <taxon>Pseudomonadati</taxon>
        <taxon>Pseudomonadota</taxon>
        <taxon>Gammaproteobacteria</taxon>
        <taxon>Lysobacterales</taxon>
        <taxon>Lysobacteraceae</taxon>
        <taxon>Luteimonas</taxon>
    </lineage>
</organism>
<proteinExistence type="predicted"/>
<comment type="caution">
    <text evidence="1">The sequence shown here is derived from an EMBL/GenBank/DDBJ whole genome shotgun (WGS) entry which is preliminary data.</text>
</comment>
<reference evidence="1 2" key="1">
    <citation type="submission" date="2022-05" db="EMBL/GenBank/DDBJ databases">
        <title>Luteimonas sp. SX5, whole genome shotgun sequencing project.</title>
        <authorList>
            <person name="Zhao G."/>
            <person name="Shen L."/>
        </authorList>
    </citation>
    <scope>NUCLEOTIDE SEQUENCE [LARGE SCALE GENOMIC DNA]</scope>
    <source>
        <strain evidence="1 2">SX5</strain>
    </source>
</reference>
<dbReference type="Proteomes" id="UP001431217">
    <property type="component" value="Unassembled WGS sequence"/>
</dbReference>